<dbReference type="GO" id="GO:0016020">
    <property type="term" value="C:membrane"/>
    <property type="evidence" value="ECO:0007669"/>
    <property type="project" value="UniProtKB-SubCell"/>
</dbReference>
<proteinExistence type="inferred from homology"/>
<keyword evidence="5 10" id="KW-0521">NADP</keyword>
<dbReference type="Pfam" id="PF03015">
    <property type="entry name" value="Sterile"/>
    <property type="match status" value="1"/>
</dbReference>
<sequence>MFAFVPPHSKKVQKLGFKMSNISEFYRDKVVFVTGGTGFIGKIVVEKLLRSCGVKEVILMVREKKNTQPEQRIKTLCASPVFERLAKQNPNYQDQIRVIEGDLEKPNFDLCPESMEYLREHTHVILHIAATVKFDEEMIKAININLGGTRTALEIGRQAKNLQSFVYVSTAYSNSYDEYIQERVYPVDCNPEKILANLDDEKLIQDVIKYSLKWPNTYTFTKALAETLTLEYRQHFPVAILRPSCVMSSLNEPMPGWCDTIFGTNGTFIGWYYGLIRTSHIDPEVTIDTVPVDYVSNAIIAVGWKTYTQRVQEPEVLVYNCVSSTDNPFTFDERRRECEKACKKHPLLTGIYKPITFASSNEFLFRLYSILLHYVPAYIMDTAMRLRGEKPRLVDAYIKIDKVVATVKKFSNTTYFFDNQNMKDLYLLMSPVDLQLYPCDNRNYTWRLFFEVAVPGLKKYFFKEDLNNVKQARLAMRKKELIVNSVLFTFLGLILLQLYFLLF</sequence>
<keyword evidence="7 10" id="KW-0443">Lipid metabolism</keyword>
<dbReference type="Gene3D" id="3.40.50.720">
    <property type="entry name" value="NAD(P)-binding Rossmann-like Domain"/>
    <property type="match status" value="1"/>
</dbReference>
<dbReference type="CDD" id="cd05236">
    <property type="entry name" value="FAR-N_SDR_e"/>
    <property type="match status" value="1"/>
</dbReference>
<dbReference type="FunFam" id="3.40.50.720:FF:000143">
    <property type="entry name" value="Fatty acyl-CoA reductase"/>
    <property type="match status" value="1"/>
</dbReference>
<dbReference type="CDD" id="cd09071">
    <property type="entry name" value="FAR_C"/>
    <property type="match status" value="1"/>
</dbReference>
<dbReference type="SUPFAM" id="SSF51735">
    <property type="entry name" value="NAD(P)-binding Rossmann-fold domains"/>
    <property type="match status" value="1"/>
</dbReference>
<name>A0AAG5CY67_ANOAO</name>
<feature type="domain" description="Fatty acyl-CoA reductase C-terminal" evidence="11">
    <location>
        <begin position="372"/>
        <end position="464"/>
    </location>
</feature>
<dbReference type="InterPro" id="IPR026055">
    <property type="entry name" value="FAR"/>
</dbReference>
<evidence type="ECO:0000313" key="13">
    <source>
        <dbReference type="EnsemblMetazoa" id="ENSAATROPP003817"/>
    </source>
</evidence>
<evidence type="ECO:0000256" key="4">
    <source>
        <dbReference type="ARBA" id="ARBA00022692"/>
    </source>
</evidence>
<dbReference type="InterPro" id="IPR036291">
    <property type="entry name" value="NAD(P)-bd_dom_sf"/>
</dbReference>
<dbReference type="GO" id="GO:0102965">
    <property type="term" value="F:alcohol-forming long-chain fatty acyl-CoA reductase activity"/>
    <property type="evidence" value="ECO:0007669"/>
    <property type="project" value="UniProtKB-EC"/>
</dbReference>
<dbReference type="InterPro" id="IPR033640">
    <property type="entry name" value="FAR_C"/>
</dbReference>
<dbReference type="InterPro" id="IPR013120">
    <property type="entry name" value="FAR_NAD-bd"/>
</dbReference>
<comment type="catalytic activity">
    <reaction evidence="9 10">
        <text>a long-chain fatty acyl-CoA + 2 NADPH + 2 H(+) = a long-chain primary fatty alcohol + 2 NADP(+) + CoA</text>
        <dbReference type="Rhea" id="RHEA:52716"/>
        <dbReference type="ChEBI" id="CHEBI:15378"/>
        <dbReference type="ChEBI" id="CHEBI:57287"/>
        <dbReference type="ChEBI" id="CHEBI:57783"/>
        <dbReference type="ChEBI" id="CHEBI:58349"/>
        <dbReference type="ChEBI" id="CHEBI:77396"/>
        <dbReference type="ChEBI" id="CHEBI:83139"/>
        <dbReference type="EC" id="1.2.1.84"/>
    </reaction>
</comment>
<evidence type="ECO:0000256" key="8">
    <source>
        <dbReference type="ARBA" id="ARBA00023136"/>
    </source>
</evidence>
<evidence type="ECO:0000256" key="3">
    <source>
        <dbReference type="ARBA" id="ARBA00022516"/>
    </source>
</evidence>
<accession>A0AAG5CY67</accession>
<evidence type="ECO:0000313" key="14">
    <source>
        <dbReference type="Proteomes" id="UP000075880"/>
    </source>
</evidence>
<keyword evidence="8 10" id="KW-0472">Membrane</keyword>
<dbReference type="EC" id="1.2.1.84" evidence="10"/>
<dbReference type="GO" id="GO:0080019">
    <property type="term" value="F:alcohol-forming very long-chain fatty acyl-CoA reductase activity"/>
    <property type="evidence" value="ECO:0007669"/>
    <property type="project" value="InterPro"/>
</dbReference>
<evidence type="ECO:0000256" key="6">
    <source>
        <dbReference type="ARBA" id="ARBA00022989"/>
    </source>
</evidence>
<dbReference type="Proteomes" id="UP000075880">
    <property type="component" value="Unassembled WGS sequence"/>
</dbReference>
<feature type="transmembrane region" description="Helical" evidence="10">
    <location>
        <begin position="481"/>
        <end position="502"/>
    </location>
</feature>
<keyword evidence="3 10" id="KW-0444">Lipid biosynthesis</keyword>
<dbReference type="PANTHER" id="PTHR11011">
    <property type="entry name" value="MALE STERILITY PROTEIN 2-RELATED"/>
    <property type="match status" value="1"/>
</dbReference>
<keyword evidence="10" id="KW-0560">Oxidoreductase</keyword>
<feature type="domain" description="Thioester reductase (TE)" evidence="12">
    <location>
        <begin position="33"/>
        <end position="299"/>
    </location>
</feature>
<evidence type="ECO:0000256" key="9">
    <source>
        <dbReference type="ARBA" id="ARBA00052530"/>
    </source>
</evidence>
<comment type="similarity">
    <text evidence="2 10">Belongs to the fatty acyl-CoA reductase family.</text>
</comment>
<evidence type="ECO:0000256" key="7">
    <source>
        <dbReference type="ARBA" id="ARBA00023098"/>
    </source>
</evidence>
<dbReference type="PANTHER" id="PTHR11011:SF45">
    <property type="entry name" value="FATTY ACYL-COA REDUCTASE CG8306-RELATED"/>
    <property type="match status" value="1"/>
</dbReference>
<reference evidence="13" key="1">
    <citation type="submission" date="2024-04" db="UniProtKB">
        <authorList>
            <consortium name="EnsemblMetazoa"/>
        </authorList>
    </citation>
    <scope>IDENTIFICATION</scope>
    <source>
        <strain evidence="13">EBRO</strain>
    </source>
</reference>
<evidence type="ECO:0000259" key="12">
    <source>
        <dbReference type="Pfam" id="PF07993"/>
    </source>
</evidence>
<evidence type="ECO:0000256" key="1">
    <source>
        <dbReference type="ARBA" id="ARBA00004141"/>
    </source>
</evidence>
<dbReference type="AlphaFoldDB" id="A0AAG5CY67"/>
<protein>
    <recommendedName>
        <fullName evidence="10">Fatty acyl-CoA reductase</fullName>
        <ecNumber evidence="10">1.2.1.84</ecNumber>
    </recommendedName>
</protein>
<evidence type="ECO:0000256" key="5">
    <source>
        <dbReference type="ARBA" id="ARBA00022857"/>
    </source>
</evidence>
<organism evidence="13 14">
    <name type="scientific">Anopheles atroparvus</name>
    <name type="common">European mosquito</name>
    <dbReference type="NCBI Taxonomy" id="41427"/>
    <lineage>
        <taxon>Eukaryota</taxon>
        <taxon>Metazoa</taxon>
        <taxon>Ecdysozoa</taxon>
        <taxon>Arthropoda</taxon>
        <taxon>Hexapoda</taxon>
        <taxon>Insecta</taxon>
        <taxon>Pterygota</taxon>
        <taxon>Neoptera</taxon>
        <taxon>Endopterygota</taxon>
        <taxon>Diptera</taxon>
        <taxon>Nematocera</taxon>
        <taxon>Culicoidea</taxon>
        <taxon>Culicidae</taxon>
        <taxon>Anophelinae</taxon>
        <taxon>Anopheles</taxon>
    </lineage>
</organism>
<dbReference type="EnsemblMetazoa" id="ENSAATROPT003978">
    <property type="protein sequence ID" value="ENSAATROPP003817"/>
    <property type="gene ID" value="ENSAATROPG003151"/>
</dbReference>
<dbReference type="Pfam" id="PF07993">
    <property type="entry name" value="NAD_binding_4"/>
    <property type="match status" value="1"/>
</dbReference>
<keyword evidence="4 10" id="KW-0812">Transmembrane</keyword>
<evidence type="ECO:0000259" key="11">
    <source>
        <dbReference type="Pfam" id="PF03015"/>
    </source>
</evidence>
<evidence type="ECO:0000256" key="10">
    <source>
        <dbReference type="RuleBase" id="RU363097"/>
    </source>
</evidence>
<comment type="subcellular location">
    <subcellularLocation>
        <location evidence="1">Membrane</location>
        <topology evidence="1">Multi-pass membrane protein</topology>
    </subcellularLocation>
</comment>
<dbReference type="GO" id="GO:0005777">
    <property type="term" value="C:peroxisome"/>
    <property type="evidence" value="ECO:0007669"/>
    <property type="project" value="TreeGrafter"/>
</dbReference>
<keyword evidence="14" id="KW-1185">Reference proteome</keyword>
<evidence type="ECO:0000256" key="2">
    <source>
        <dbReference type="ARBA" id="ARBA00005928"/>
    </source>
</evidence>
<keyword evidence="6 10" id="KW-1133">Transmembrane helix</keyword>
<comment type="function">
    <text evidence="10">Catalyzes the reduction of fatty acyl-CoA to fatty alcohols.</text>
</comment>
<dbReference type="GO" id="GO:0035336">
    <property type="term" value="P:long-chain fatty-acyl-CoA metabolic process"/>
    <property type="evidence" value="ECO:0007669"/>
    <property type="project" value="TreeGrafter"/>
</dbReference>